<keyword evidence="2" id="KW-1185">Reference proteome</keyword>
<accession>A0ABN1DLU2</accession>
<dbReference type="EMBL" id="BAAAEO010000002">
    <property type="protein sequence ID" value="GAA0546983.1"/>
    <property type="molecule type" value="Genomic_DNA"/>
</dbReference>
<evidence type="ECO:0000313" key="1">
    <source>
        <dbReference type="EMBL" id="GAA0546983.1"/>
    </source>
</evidence>
<reference evidence="1 2" key="1">
    <citation type="journal article" date="2019" name="Int. J. Syst. Evol. Microbiol.">
        <title>The Global Catalogue of Microorganisms (GCM) 10K type strain sequencing project: providing services to taxonomists for standard genome sequencing and annotation.</title>
        <authorList>
            <consortium name="The Broad Institute Genomics Platform"/>
            <consortium name="The Broad Institute Genome Sequencing Center for Infectious Disease"/>
            <person name="Wu L."/>
            <person name="Ma J."/>
        </authorList>
    </citation>
    <scope>NUCLEOTIDE SEQUENCE [LARGE SCALE GENOMIC DNA]</scope>
    <source>
        <strain evidence="1 2">JCM 14331</strain>
    </source>
</reference>
<comment type="caution">
    <text evidence="1">The sequence shown here is derived from an EMBL/GenBank/DDBJ whole genome shotgun (WGS) entry which is preliminary data.</text>
</comment>
<organism evidence="1 2">
    <name type="scientific">Rheinheimera aquimaris</name>
    <dbReference type="NCBI Taxonomy" id="412437"/>
    <lineage>
        <taxon>Bacteria</taxon>
        <taxon>Pseudomonadati</taxon>
        <taxon>Pseudomonadota</taxon>
        <taxon>Gammaproteobacteria</taxon>
        <taxon>Chromatiales</taxon>
        <taxon>Chromatiaceae</taxon>
        <taxon>Rheinheimera</taxon>
    </lineage>
</organism>
<gene>
    <name evidence="1" type="ORF">GCM10009098_13200</name>
</gene>
<protein>
    <submittedName>
        <fullName evidence="1">Uncharacterized protein</fullName>
    </submittedName>
</protein>
<dbReference type="RefSeq" id="WP_226766305.1">
    <property type="nucleotide sequence ID" value="NZ_BAAAEO010000002.1"/>
</dbReference>
<dbReference type="Proteomes" id="UP001501169">
    <property type="component" value="Unassembled WGS sequence"/>
</dbReference>
<proteinExistence type="predicted"/>
<evidence type="ECO:0000313" key="2">
    <source>
        <dbReference type="Proteomes" id="UP001501169"/>
    </source>
</evidence>
<sequence length="170" mass="19718">MDTSEHCKEVYAYFGLAMYRAQCVEQSIIQLLIFYDFFKKNVPKFESREKWEADFDRFDDALSKKTMGRLLGAMREIGMLDSDIENTLSLALQKRNWLAHAYFVDRALDFVNEAGRNKMINELEDVIELFNSVEDILNPISKSAAVKYGLTDEALEKLKNEMYESVKGDL</sequence>
<name>A0ABN1DLU2_9GAMM</name>